<keyword evidence="4 5" id="KW-0648">Protein biosynthesis</keyword>
<keyword evidence="9" id="KW-1185">Reference proteome</keyword>
<dbReference type="HAMAP" id="MF_00040">
    <property type="entry name" value="RRF"/>
    <property type="match status" value="1"/>
</dbReference>
<keyword evidence="3 5" id="KW-0963">Cytoplasm</keyword>
<dbReference type="Pfam" id="PF01765">
    <property type="entry name" value="RRF"/>
    <property type="match status" value="1"/>
</dbReference>
<dbReference type="Gene3D" id="1.10.132.20">
    <property type="entry name" value="Ribosome-recycling factor"/>
    <property type="match status" value="1"/>
</dbReference>
<dbReference type="CDD" id="cd00520">
    <property type="entry name" value="RRF"/>
    <property type="match status" value="1"/>
</dbReference>
<name>A0A4V6KDN1_HATHI</name>
<feature type="domain" description="Ribosome recycling factor" evidence="7">
    <location>
        <begin position="20"/>
        <end position="183"/>
    </location>
</feature>
<dbReference type="AlphaFoldDB" id="A0A4V6KDN1"/>
<protein>
    <recommendedName>
        <fullName evidence="5">Ribosome-recycling factor</fullName>
        <shortName evidence="5">RRF</shortName>
    </recommendedName>
    <alternativeName>
        <fullName evidence="5">Ribosome-releasing factor</fullName>
    </alternativeName>
</protein>
<dbReference type="InterPro" id="IPR002661">
    <property type="entry name" value="Ribosome_recyc_fac"/>
</dbReference>
<dbReference type="InterPro" id="IPR036191">
    <property type="entry name" value="RRF_sf"/>
</dbReference>
<proteinExistence type="inferred from homology"/>
<accession>A0A4V6KDN1</accession>
<dbReference type="FunFam" id="3.30.1360.40:FF:000001">
    <property type="entry name" value="Ribosome-recycling factor"/>
    <property type="match status" value="1"/>
</dbReference>
<dbReference type="OrthoDB" id="9804006at2"/>
<dbReference type="RefSeq" id="WP_138210092.1">
    <property type="nucleotide sequence ID" value="NZ_CBCRUQ010000012.1"/>
</dbReference>
<evidence type="ECO:0000313" key="8">
    <source>
        <dbReference type="EMBL" id="VTQ89597.1"/>
    </source>
</evidence>
<evidence type="ECO:0000256" key="4">
    <source>
        <dbReference type="ARBA" id="ARBA00022917"/>
    </source>
</evidence>
<dbReference type="GO" id="GO:0043023">
    <property type="term" value="F:ribosomal large subunit binding"/>
    <property type="evidence" value="ECO:0007669"/>
    <property type="project" value="TreeGrafter"/>
</dbReference>
<dbReference type="GO" id="GO:0005737">
    <property type="term" value="C:cytoplasm"/>
    <property type="evidence" value="ECO:0007669"/>
    <property type="project" value="UniProtKB-SubCell"/>
</dbReference>
<comment type="similarity">
    <text evidence="2 5">Belongs to the RRF family.</text>
</comment>
<dbReference type="NCBIfam" id="TIGR00496">
    <property type="entry name" value="frr"/>
    <property type="match status" value="1"/>
</dbReference>
<keyword evidence="6" id="KW-0175">Coiled coil</keyword>
<evidence type="ECO:0000256" key="3">
    <source>
        <dbReference type="ARBA" id="ARBA00022490"/>
    </source>
</evidence>
<dbReference type="SUPFAM" id="SSF55194">
    <property type="entry name" value="Ribosome recycling factor, RRF"/>
    <property type="match status" value="1"/>
</dbReference>
<comment type="subcellular location">
    <subcellularLocation>
        <location evidence="1 5">Cytoplasm</location>
    </subcellularLocation>
</comment>
<dbReference type="Proteomes" id="UP000308489">
    <property type="component" value="Chromosome 1"/>
</dbReference>
<dbReference type="FunFam" id="1.10.132.20:FF:000001">
    <property type="entry name" value="Ribosome-recycling factor"/>
    <property type="match status" value="1"/>
</dbReference>
<comment type="function">
    <text evidence="5">Responsible for the release of ribosomes from messenger RNA at the termination of protein biosynthesis. May increase the efficiency of translation by recycling ribosomes from one round of translation to another.</text>
</comment>
<dbReference type="KEGG" id="hhw:NCTC503_01437"/>
<dbReference type="Gene3D" id="3.30.1360.40">
    <property type="match status" value="1"/>
</dbReference>
<dbReference type="PANTHER" id="PTHR20982:SF3">
    <property type="entry name" value="MITOCHONDRIAL RIBOSOME RECYCLING FACTOR PSEUDO 1"/>
    <property type="match status" value="1"/>
</dbReference>
<evidence type="ECO:0000256" key="2">
    <source>
        <dbReference type="ARBA" id="ARBA00005912"/>
    </source>
</evidence>
<dbReference type="PANTHER" id="PTHR20982">
    <property type="entry name" value="RIBOSOME RECYCLING FACTOR"/>
    <property type="match status" value="1"/>
</dbReference>
<gene>
    <name evidence="5 8" type="primary">frr</name>
    <name evidence="8" type="ORF">NCTC503_01437</name>
</gene>
<dbReference type="GO" id="GO:0006415">
    <property type="term" value="P:translational termination"/>
    <property type="evidence" value="ECO:0007669"/>
    <property type="project" value="UniProtKB-UniRule"/>
</dbReference>
<dbReference type="InterPro" id="IPR023584">
    <property type="entry name" value="Ribosome_recyc_fac_dom"/>
</dbReference>
<evidence type="ECO:0000313" key="9">
    <source>
        <dbReference type="Proteomes" id="UP000308489"/>
    </source>
</evidence>
<reference evidence="8 9" key="1">
    <citation type="submission" date="2019-05" db="EMBL/GenBank/DDBJ databases">
        <authorList>
            <consortium name="Pathogen Informatics"/>
        </authorList>
    </citation>
    <scope>NUCLEOTIDE SEQUENCE [LARGE SCALE GENOMIC DNA]</scope>
    <source>
        <strain evidence="8 9">NCTC503</strain>
    </source>
</reference>
<evidence type="ECO:0000256" key="5">
    <source>
        <dbReference type="HAMAP-Rule" id="MF_00040"/>
    </source>
</evidence>
<dbReference type="EMBL" id="LR590481">
    <property type="protein sequence ID" value="VTQ89597.1"/>
    <property type="molecule type" value="Genomic_DNA"/>
</dbReference>
<organism evidence="8 9">
    <name type="scientific">Hathewaya histolytica</name>
    <name type="common">Clostridium histolyticum</name>
    <dbReference type="NCBI Taxonomy" id="1498"/>
    <lineage>
        <taxon>Bacteria</taxon>
        <taxon>Bacillati</taxon>
        <taxon>Bacillota</taxon>
        <taxon>Clostridia</taxon>
        <taxon>Eubacteriales</taxon>
        <taxon>Clostridiaceae</taxon>
        <taxon>Hathewaya</taxon>
    </lineage>
</organism>
<evidence type="ECO:0000256" key="6">
    <source>
        <dbReference type="SAM" id="Coils"/>
    </source>
</evidence>
<evidence type="ECO:0000256" key="1">
    <source>
        <dbReference type="ARBA" id="ARBA00004496"/>
    </source>
</evidence>
<evidence type="ECO:0000259" key="7">
    <source>
        <dbReference type="Pfam" id="PF01765"/>
    </source>
</evidence>
<feature type="coiled-coil region" evidence="6">
    <location>
        <begin position="132"/>
        <end position="166"/>
    </location>
</feature>
<sequence length="185" mass="20834">MVSNVINNAKDKMSKSIAVLKEELAGMKAGRANPKMLEKIEVEYYGTLTSINQLANISVPEARILLIQPYDKSSIKEIEKSILKSDLGLNPSNDGSAIRLIIPELTEETRKNLVKTVKKSGEDLKIAIRSVRRDANDKIKNLKKEAEITEDEAKTYEDKIQKETDNYVAEVDKLVNEKEKEIMTV</sequence>